<reference evidence="15" key="2">
    <citation type="submission" date="2015-07" db="EMBL/GenBank/DDBJ databases">
        <authorList>
            <person name="Noorani M."/>
        </authorList>
    </citation>
    <scope>NUCLEOTIDE SEQUENCE</scope>
    <source>
        <strain evidence="15">Yugu1</strain>
    </source>
</reference>
<dbReference type="PRINTS" id="PR00463">
    <property type="entry name" value="EP450I"/>
</dbReference>
<evidence type="ECO:0000256" key="5">
    <source>
        <dbReference type="ARBA" id="ARBA00022692"/>
    </source>
</evidence>
<evidence type="ECO:0000256" key="1">
    <source>
        <dbReference type="ARBA" id="ARBA00001971"/>
    </source>
</evidence>
<dbReference type="InterPro" id="IPR001128">
    <property type="entry name" value="Cyt_P450"/>
</dbReference>
<dbReference type="STRING" id="4555.A0A368PX44"/>
<comment type="similarity">
    <text evidence="3 13">Belongs to the cytochrome P450 family.</text>
</comment>
<comment type="cofactor">
    <cofactor evidence="1 12">
        <name>heme</name>
        <dbReference type="ChEBI" id="CHEBI:30413"/>
    </cofactor>
</comment>
<keyword evidence="8 13" id="KW-0560">Oxidoreductase</keyword>
<dbReference type="GO" id="GO:0016020">
    <property type="term" value="C:membrane"/>
    <property type="evidence" value="ECO:0007669"/>
    <property type="project" value="UniProtKB-SubCell"/>
</dbReference>
<keyword evidence="11 14" id="KW-0472">Membrane</keyword>
<dbReference type="PANTHER" id="PTHR24286:SF348">
    <property type="entry name" value="CYTOCHROME P450"/>
    <property type="match status" value="1"/>
</dbReference>
<keyword evidence="5 14" id="KW-0812">Transmembrane</keyword>
<evidence type="ECO:0000256" key="13">
    <source>
        <dbReference type="RuleBase" id="RU000461"/>
    </source>
</evidence>
<dbReference type="Gene3D" id="1.10.630.10">
    <property type="entry name" value="Cytochrome P450"/>
    <property type="match status" value="1"/>
</dbReference>
<evidence type="ECO:0000256" key="8">
    <source>
        <dbReference type="ARBA" id="ARBA00023002"/>
    </source>
</evidence>
<name>A0A368PX44_SETIT</name>
<sequence>MVSLQVTCASLCAGTLLIAWLLHWVYKWMNPPCKGTSPPGSMGLPIVGESIQFFKISYSLDIPDFYKLRLKRYGPIFKTSLVGQPLVVSADPEVNRFIFQQEGKLFRSWYPEAANIIIGEETIDGFHGPPHKFIRNSIYKLFGLEYLKHNLLPELEAAIRDNFAEWATKYVIDVHDSTPDKLVNLDPSESRELTKNYSAFLQGLISFPLYVPGTTFYRCMQGRKNMQKIMSDLLSKRLTRPDVKHGDFLDLIVEELQSGKPTIDEKFATDALVALLFTSFVTLAPILILAFKFLGNNPKVLKALKEEHEAIVRNRGDANSGFTWEEYKSLTFTTMVVNELTRMSNATPGVFRKTVTDVQLNGYTIPTGWMVMVCPMAVHLNPEVFEDPLTFNPWRWQDESQRSTLLKNFMPFGLGIRTCPAADFSKLFTAIFLHVLVTNYRWKEINDGEVARMGVIIFPNGYKIQLLRSQGPDLPSVY</sequence>
<dbReference type="OrthoDB" id="1372046at2759"/>
<dbReference type="GO" id="GO:0016705">
    <property type="term" value="F:oxidoreductase activity, acting on paired donors, with incorporation or reduction of molecular oxygen"/>
    <property type="evidence" value="ECO:0007669"/>
    <property type="project" value="InterPro"/>
</dbReference>
<dbReference type="CDD" id="cd11043">
    <property type="entry name" value="CYP90-like"/>
    <property type="match status" value="1"/>
</dbReference>
<dbReference type="Pfam" id="PF00067">
    <property type="entry name" value="p450"/>
    <property type="match status" value="1"/>
</dbReference>
<evidence type="ECO:0008006" key="16">
    <source>
        <dbReference type="Google" id="ProtNLM"/>
    </source>
</evidence>
<dbReference type="GO" id="GO:0005506">
    <property type="term" value="F:iron ion binding"/>
    <property type="evidence" value="ECO:0007669"/>
    <property type="project" value="InterPro"/>
</dbReference>
<evidence type="ECO:0000256" key="12">
    <source>
        <dbReference type="PIRSR" id="PIRSR602401-1"/>
    </source>
</evidence>
<evidence type="ECO:0000256" key="6">
    <source>
        <dbReference type="ARBA" id="ARBA00022723"/>
    </source>
</evidence>
<accession>A0A368PX44</accession>
<dbReference type="GO" id="GO:0020037">
    <property type="term" value="F:heme binding"/>
    <property type="evidence" value="ECO:0007669"/>
    <property type="project" value="InterPro"/>
</dbReference>
<keyword evidence="10 13" id="KW-0503">Monooxygenase</keyword>
<evidence type="ECO:0000256" key="3">
    <source>
        <dbReference type="ARBA" id="ARBA00010617"/>
    </source>
</evidence>
<keyword evidence="4 12" id="KW-0349">Heme</keyword>
<dbReference type="EMBL" id="CM003529">
    <property type="protein sequence ID" value="RCV10209.1"/>
    <property type="molecule type" value="Genomic_DNA"/>
</dbReference>
<dbReference type="PANTHER" id="PTHR24286">
    <property type="entry name" value="CYTOCHROME P450 26"/>
    <property type="match status" value="1"/>
</dbReference>
<dbReference type="SUPFAM" id="SSF48264">
    <property type="entry name" value="Cytochrome P450"/>
    <property type="match status" value="1"/>
</dbReference>
<dbReference type="AlphaFoldDB" id="A0A368PX44"/>
<dbReference type="InterPro" id="IPR017972">
    <property type="entry name" value="Cyt_P450_CS"/>
</dbReference>
<dbReference type="PROSITE" id="PS00086">
    <property type="entry name" value="CYTOCHROME_P450"/>
    <property type="match status" value="1"/>
</dbReference>
<keyword evidence="7 14" id="KW-1133">Transmembrane helix</keyword>
<dbReference type="FunFam" id="1.10.630.10:FF:000020">
    <property type="entry name" value="Cytochrome P450 family protein"/>
    <property type="match status" value="1"/>
</dbReference>
<feature type="transmembrane region" description="Helical" evidence="14">
    <location>
        <begin position="271"/>
        <end position="295"/>
    </location>
</feature>
<evidence type="ECO:0000256" key="14">
    <source>
        <dbReference type="SAM" id="Phobius"/>
    </source>
</evidence>
<dbReference type="InterPro" id="IPR036396">
    <property type="entry name" value="Cyt_P450_sf"/>
</dbReference>
<evidence type="ECO:0000256" key="10">
    <source>
        <dbReference type="ARBA" id="ARBA00023033"/>
    </source>
</evidence>
<evidence type="ECO:0000256" key="4">
    <source>
        <dbReference type="ARBA" id="ARBA00022617"/>
    </source>
</evidence>
<evidence type="ECO:0000256" key="7">
    <source>
        <dbReference type="ARBA" id="ARBA00022989"/>
    </source>
</evidence>
<comment type="subcellular location">
    <subcellularLocation>
        <location evidence="2">Membrane</location>
    </subcellularLocation>
</comment>
<keyword evidence="9 12" id="KW-0408">Iron</keyword>
<gene>
    <name evidence="15" type="ORF">SETIT_2G094000v2</name>
</gene>
<reference evidence="15" key="1">
    <citation type="journal article" date="2012" name="Nat. Biotechnol.">
        <title>Reference genome sequence of the model plant Setaria.</title>
        <authorList>
            <person name="Bennetzen J.L."/>
            <person name="Schmutz J."/>
            <person name="Wang H."/>
            <person name="Percifield R."/>
            <person name="Hawkins J."/>
            <person name="Pontaroli A.C."/>
            <person name="Estep M."/>
            <person name="Feng L."/>
            <person name="Vaughn J.N."/>
            <person name="Grimwood J."/>
            <person name="Jenkins J."/>
            <person name="Barry K."/>
            <person name="Lindquist E."/>
            <person name="Hellsten U."/>
            <person name="Deshpande S."/>
            <person name="Wang X."/>
            <person name="Wu X."/>
            <person name="Mitros T."/>
            <person name="Triplett J."/>
            <person name="Yang X."/>
            <person name="Ye C.Y."/>
            <person name="Mauro-Herrera M."/>
            <person name="Wang L."/>
            <person name="Li P."/>
            <person name="Sharma M."/>
            <person name="Sharma R."/>
            <person name="Ronald P.C."/>
            <person name="Panaud O."/>
            <person name="Kellogg E.A."/>
            <person name="Brutnell T.P."/>
            <person name="Doust A.N."/>
            <person name="Tuskan G.A."/>
            <person name="Rokhsar D."/>
            <person name="Devos K.M."/>
        </authorList>
    </citation>
    <scope>NUCLEOTIDE SEQUENCE [LARGE SCALE GENOMIC DNA]</scope>
    <source>
        <strain evidence="15">Yugu1</strain>
    </source>
</reference>
<evidence type="ECO:0000256" key="11">
    <source>
        <dbReference type="ARBA" id="ARBA00023136"/>
    </source>
</evidence>
<keyword evidence="6 12" id="KW-0479">Metal-binding</keyword>
<evidence type="ECO:0000256" key="9">
    <source>
        <dbReference type="ARBA" id="ARBA00023004"/>
    </source>
</evidence>
<protein>
    <recommendedName>
        <fullName evidence="16">Cytochrome P450</fullName>
    </recommendedName>
</protein>
<dbReference type="GO" id="GO:0004497">
    <property type="term" value="F:monooxygenase activity"/>
    <property type="evidence" value="ECO:0007669"/>
    <property type="project" value="UniProtKB-KW"/>
</dbReference>
<dbReference type="InterPro" id="IPR002401">
    <property type="entry name" value="Cyt_P450_E_grp-I"/>
</dbReference>
<evidence type="ECO:0000313" key="15">
    <source>
        <dbReference type="EMBL" id="RCV10209.1"/>
    </source>
</evidence>
<feature type="binding site" description="axial binding residue" evidence="12">
    <location>
        <position position="419"/>
    </location>
    <ligand>
        <name>heme</name>
        <dbReference type="ChEBI" id="CHEBI:30413"/>
    </ligand>
    <ligandPart>
        <name>Fe</name>
        <dbReference type="ChEBI" id="CHEBI:18248"/>
    </ligandPart>
</feature>
<organism evidence="15">
    <name type="scientific">Setaria italica</name>
    <name type="common">Foxtail millet</name>
    <name type="synonym">Panicum italicum</name>
    <dbReference type="NCBI Taxonomy" id="4555"/>
    <lineage>
        <taxon>Eukaryota</taxon>
        <taxon>Viridiplantae</taxon>
        <taxon>Streptophyta</taxon>
        <taxon>Embryophyta</taxon>
        <taxon>Tracheophyta</taxon>
        <taxon>Spermatophyta</taxon>
        <taxon>Magnoliopsida</taxon>
        <taxon>Liliopsida</taxon>
        <taxon>Poales</taxon>
        <taxon>Poaceae</taxon>
        <taxon>PACMAD clade</taxon>
        <taxon>Panicoideae</taxon>
        <taxon>Panicodae</taxon>
        <taxon>Paniceae</taxon>
        <taxon>Cenchrinae</taxon>
        <taxon>Setaria</taxon>
    </lineage>
</organism>
<proteinExistence type="inferred from homology"/>
<evidence type="ECO:0000256" key="2">
    <source>
        <dbReference type="ARBA" id="ARBA00004370"/>
    </source>
</evidence>